<evidence type="ECO:0000313" key="3">
    <source>
        <dbReference type="Proteomes" id="UP000187417"/>
    </source>
</evidence>
<reference evidence="2 3" key="1">
    <citation type="journal article" date="2016" name="Nat. Biotechnol.">
        <title>Measurement of bacterial replication rates in microbial communities.</title>
        <authorList>
            <person name="Brown C.T."/>
            <person name="Olm M.R."/>
            <person name="Thomas B.C."/>
            <person name="Banfield J.F."/>
        </authorList>
    </citation>
    <scope>NUCLEOTIDE SEQUENCE [LARGE SCALE GENOMIC DNA]</scope>
    <source>
        <strain evidence="2">CAG:67_53_122</strain>
    </source>
</reference>
<dbReference type="Proteomes" id="UP000187417">
    <property type="component" value="Unassembled WGS sequence"/>
</dbReference>
<feature type="domain" description="BACON" evidence="1">
    <location>
        <begin position="238"/>
        <end position="290"/>
    </location>
</feature>
<feature type="domain" description="BACON" evidence="1">
    <location>
        <begin position="52"/>
        <end position="104"/>
    </location>
</feature>
<comment type="caution">
    <text evidence="2">The sequence shown here is derived from an EMBL/GenBank/DDBJ whole genome shotgun (WGS) entry which is preliminary data.</text>
</comment>
<evidence type="ECO:0000313" key="2">
    <source>
        <dbReference type="EMBL" id="OKY96717.1"/>
    </source>
</evidence>
<protein>
    <recommendedName>
        <fullName evidence="1">BACON domain-containing protein</fullName>
    </recommendedName>
</protein>
<name>A0A1Q6FCX3_9BACT</name>
<accession>A0A1Q6FCX3</accession>
<dbReference type="CDD" id="cd14948">
    <property type="entry name" value="BACON"/>
    <property type="match status" value="2"/>
</dbReference>
<dbReference type="InterPro" id="IPR013783">
    <property type="entry name" value="Ig-like_fold"/>
</dbReference>
<dbReference type="EMBL" id="MNQH01000001">
    <property type="protein sequence ID" value="OKY96717.1"/>
    <property type="molecule type" value="Genomic_DNA"/>
</dbReference>
<proteinExistence type="predicted"/>
<dbReference type="SUPFAM" id="SSF52058">
    <property type="entry name" value="L domain-like"/>
    <property type="match status" value="1"/>
</dbReference>
<dbReference type="InterPro" id="IPR024361">
    <property type="entry name" value="BACON"/>
</dbReference>
<dbReference type="AlphaFoldDB" id="A0A1Q6FCX3"/>
<evidence type="ECO:0000259" key="1">
    <source>
        <dbReference type="Pfam" id="PF13004"/>
    </source>
</evidence>
<gene>
    <name evidence="2" type="ORF">BHV66_01240</name>
</gene>
<sequence length="991" mass="106450">MTAVALIFSGCSDDPEVGPEAPVISAKDMQVPATAGKQKLAYSIAHPVEGQSISAESDQTWIHDFEYTDANIAFQVDANEGEARTAALTLKYEGAADLKVEIKQMAFDASIEISPKALSFGYTGGEESVTVTSSGDWTLTVPSGSDSWVVPSATSGKNGDKVTFNVETENNTEEEKTAEFIFDCKGAQMKLTVTQNVKGQLIFVTESPLAVAPEGETVTVKLQTNIEPVTATINVPEGETIDWITDVTTRAMTEKEFQFKVDPNNDDTDRSVTITFSNADAKEQFVITQESTNPNIAKKLKDELFRKYIMENYDLDEDGVLTSEEAAGVTSINLDGDASKGDPALRPIASLAGIEYFKELTALRLNWITPAIEAVDLSKNTKLTNIDMTLGSGVKGIECSNLPELTYFRMKRLSQSETAPDKFEDTGLDVINLDGCPKLGEINVILITNLNTLSFKDSKDLKTLVLEGSFAKEDENGEPTALDISVCPGLSKFICTPNLGKLVLTQAQYDQFREDLSINQESFFGIWAVTDAPDISEDWDPVFRAACIEQFDLDGNGKLSAIEAGKVSGTNATLVIDKDTPNVGDLKSLKGIENFKYLKNIYITGATALEDVDLSNQTYLTNLVLSLANGVKSLKFTDIVEWGDPVKVELIFSDPAANVGPVTLDFSPLASRLSSITIKNASKLAEMNLAGCEKLASLDIATGLDALTTLDISESPLLVDPAKVLFGKAMKEVSATAAQAAALSSTYPSISFGASDVAKNVDPILRAKILADESYNPDQGNTVITQEIADRVTGLYIVGYEDNVANLKSLAGLEVFKNMTTLSVVAPNAQLEDVDLSAYTNLTTVTVSPSKGYKSIKLPAGIVNFTSVCSNAQSIGPVDLDLTAYTNLETVDVGGTSWGSGSKALVSLNCKGLAKLKLIRAAFASAKTINISGCDLLQGYVGAQAAEGANLPFDQRGATIIVGSQEQYDALRSSWYDYYGKSPYCEMKIEE</sequence>
<dbReference type="Gene3D" id="3.80.10.10">
    <property type="entry name" value="Ribonuclease Inhibitor"/>
    <property type="match status" value="3"/>
</dbReference>
<feature type="domain" description="BACON" evidence="1">
    <location>
        <begin position="145"/>
        <end position="196"/>
    </location>
</feature>
<dbReference type="Pfam" id="PF13004">
    <property type="entry name" value="BACON"/>
    <property type="match status" value="3"/>
</dbReference>
<dbReference type="InterPro" id="IPR032675">
    <property type="entry name" value="LRR_dom_sf"/>
</dbReference>
<organism evidence="2 3">
    <name type="scientific">Alistipes putredinis</name>
    <dbReference type="NCBI Taxonomy" id="28117"/>
    <lineage>
        <taxon>Bacteria</taxon>
        <taxon>Pseudomonadati</taxon>
        <taxon>Bacteroidota</taxon>
        <taxon>Bacteroidia</taxon>
        <taxon>Bacteroidales</taxon>
        <taxon>Rikenellaceae</taxon>
        <taxon>Alistipes</taxon>
    </lineage>
</organism>
<dbReference type="Gene3D" id="2.60.40.10">
    <property type="entry name" value="Immunoglobulins"/>
    <property type="match status" value="2"/>
</dbReference>